<dbReference type="PANTHER" id="PTHR34876">
    <property type="match status" value="1"/>
</dbReference>
<feature type="compositionally biased region" description="Low complexity" evidence="14">
    <location>
        <begin position="86"/>
        <end position="122"/>
    </location>
</feature>
<dbReference type="Pfam" id="PF01341">
    <property type="entry name" value="Glyco_hydro_6"/>
    <property type="match status" value="1"/>
</dbReference>
<evidence type="ECO:0000256" key="6">
    <source>
        <dbReference type="ARBA" id="ARBA00023277"/>
    </source>
</evidence>
<protein>
    <recommendedName>
        <fullName evidence="13">Glucanase</fullName>
        <ecNumber evidence="13">3.2.1.-</ecNumber>
    </recommendedName>
</protein>
<evidence type="ECO:0000256" key="5">
    <source>
        <dbReference type="ARBA" id="ARBA00023180"/>
    </source>
</evidence>
<evidence type="ECO:0000256" key="10">
    <source>
        <dbReference type="PIRSR" id="PIRSR001100-2"/>
    </source>
</evidence>
<dbReference type="Pfam" id="PF00734">
    <property type="entry name" value="CBM_1"/>
    <property type="match status" value="1"/>
</dbReference>
<gene>
    <name evidence="17" type="ORF">FACUT_6304</name>
</gene>
<dbReference type="Proteomes" id="UP000536711">
    <property type="component" value="Unassembled WGS sequence"/>
</dbReference>
<evidence type="ECO:0000313" key="17">
    <source>
        <dbReference type="EMBL" id="KAF4436709.1"/>
    </source>
</evidence>
<name>A0A8H4NGC6_9HYPO</name>
<reference evidence="17 18" key="1">
    <citation type="submission" date="2020-01" db="EMBL/GenBank/DDBJ databases">
        <title>Identification and distribution of gene clusters putatively required for synthesis of sphingolipid metabolism inhibitors in phylogenetically diverse species of the filamentous fungus Fusarium.</title>
        <authorList>
            <person name="Kim H.-S."/>
            <person name="Busman M."/>
            <person name="Brown D.W."/>
            <person name="Divon H."/>
            <person name="Uhlig S."/>
            <person name="Proctor R.H."/>
        </authorList>
    </citation>
    <scope>NUCLEOTIDE SEQUENCE [LARGE SCALE GENOMIC DNA]</scope>
    <source>
        <strain evidence="17 18">NRRL 13308</strain>
    </source>
</reference>
<dbReference type="PROSITE" id="PS00656">
    <property type="entry name" value="GLYCOSYL_HYDROL_F6_2"/>
    <property type="match status" value="1"/>
</dbReference>
<evidence type="ECO:0000256" key="3">
    <source>
        <dbReference type="ARBA" id="ARBA00023001"/>
    </source>
</evidence>
<evidence type="ECO:0000256" key="14">
    <source>
        <dbReference type="SAM" id="MobiDB-lite"/>
    </source>
</evidence>
<feature type="signal peptide" evidence="15">
    <location>
        <begin position="1"/>
        <end position="38"/>
    </location>
</feature>
<comment type="caution">
    <text evidence="17">The sequence shown here is derived from an EMBL/GenBank/DDBJ whole genome shotgun (WGS) entry which is preliminary data.</text>
</comment>
<feature type="binding site" evidence="10">
    <location>
        <position position="436"/>
    </location>
    <ligand>
        <name>substrate</name>
    </ligand>
</feature>
<dbReference type="SMART" id="SM00236">
    <property type="entry name" value="fCBD"/>
    <property type="match status" value="1"/>
</dbReference>
<keyword evidence="6 13" id="KW-0119">Carbohydrate metabolism</keyword>
<dbReference type="FunFam" id="3.20.20.40:FF:000001">
    <property type="entry name" value="Glucanase"/>
    <property type="match status" value="1"/>
</dbReference>
<dbReference type="InterPro" id="IPR036434">
    <property type="entry name" value="Beta_cellobiohydrolase_sf"/>
</dbReference>
<keyword evidence="18" id="KW-1185">Reference proteome</keyword>
<dbReference type="PRINTS" id="PR00733">
    <property type="entry name" value="GLHYDRLASE6"/>
</dbReference>
<feature type="binding site" evidence="10">
    <location>
        <position position="174"/>
    </location>
    <ligand>
        <name>substrate</name>
    </ligand>
</feature>
<evidence type="ECO:0000256" key="2">
    <source>
        <dbReference type="ARBA" id="ARBA00022801"/>
    </source>
</evidence>
<feature type="chain" id="PRO_5034841305" description="Glucanase" evidence="15">
    <location>
        <begin position="39"/>
        <end position="484"/>
    </location>
</feature>
<evidence type="ECO:0000259" key="16">
    <source>
        <dbReference type="PROSITE" id="PS51164"/>
    </source>
</evidence>
<dbReference type="AlphaFoldDB" id="A0A8H4NGC6"/>
<dbReference type="GO" id="GO:0030248">
    <property type="term" value="F:cellulose binding"/>
    <property type="evidence" value="ECO:0007669"/>
    <property type="project" value="InterPro"/>
</dbReference>
<feature type="domain" description="CBM1" evidence="16">
    <location>
        <begin position="47"/>
        <end position="83"/>
    </location>
</feature>
<feature type="binding site" evidence="10">
    <location>
        <position position="306"/>
    </location>
    <ligand>
        <name>substrate</name>
    </ligand>
</feature>
<feature type="region of interest" description="Disordered" evidence="14">
    <location>
        <begin position="86"/>
        <end position="126"/>
    </location>
</feature>
<keyword evidence="3 13" id="KW-0136">Cellulose degradation</keyword>
<keyword evidence="4" id="KW-1015">Disulfide bond</keyword>
<sequence>MQLHAFEIQQSSIIRQSSTSTAMAYKLILAAFAATALAAPVEERQSCSNGVWSQCGGQNWSGTPCCTSGNKCVKLNDFYSQCQPGTAEPSSTAAGPSSTTATKTTATGGSSTTAGGSVTSAPPAASGNPYSGVDLWANNYYRSEVMNLAVPKLSGAKATAAAKVADVPSFQWMDTYDHISLMEDTLADIRKANKAGGNYAGQFVVYDLPNRDCAAAASNGEYSLDKDGANKYKAYIAKIKGILQDYSDTKVILVIEPDSLANLVTNLNVDKCAKAESAYKELTVYAIKELNLPNVSMYLDAGHGGWLGWPANIGPAAKLYAQIYKDAGKPSRVRGLVTNVSNYNGWKLSTKPDYTESNPNYDEQRYINAFAPLLAQEGWSNVKFIVDQGRSGKQPTGQKAQGDWCNAKGTGFGLRPSTNTGDALADAFVWVKPGGESDGTSDTSAARYDYHCGLDDALKPAPEAGTWFQAYFEQLLDNANPSFM</sequence>
<dbReference type="InterPro" id="IPR035971">
    <property type="entry name" value="CBD_sf"/>
</dbReference>
<keyword evidence="2 13" id="KW-0378">Hydrolase</keyword>
<evidence type="ECO:0000256" key="1">
    <source>
        <dbReference type="ARBA" id="ARBA00022729"/>
    </source>
</evidence>
<dbReference type="SUPFAM" id="SSF51989">
    <property type="entry name" value="Glycosyl hydrolases family 6, cellulases"/>
    <property type="match status" value="1"/>
</dbReference>
<dbReference type="InterPro" id="IPR001524">
    <property type="entry name" value="Glyco_hydro_6_CS"/>
</dbReference>
<keyword evidence="8 13" id="KW-0624">Polysaccharide degradation</keyword>
<feature type="active site" description="Proton donor" evidence="9 12">
    <location>
        <position position="258"/>
    </location>
</feature>
<comment type="similarity">
    <text evidence="13">Belongs to the glycosyl hydrolase family 6.</text>
</comment>
<accession>A0A8H4NGC6</accession>
<feature type="binding site" evidence="10">
    <location>
        <position position="404"/>
    </location>
    <ligand>
        <name>substrate</name>
    </ligand>
</feature>
<dbReference type="PROSITE" id="PS00562">
    <property type="entry name" value="CBM1_1"/>
    <property type="match status" value="1"/>
</dbReference>
<feature type="binding site" evidence="10">
    <location>
        <position position="172"/>
    </location>
    <ligand>
        <name>substrate</name>
    </ligand>
</feature>
<keyword evidence="7 13" id="KW-0326">Glycosidase</keyword>
<evidence type="ECO:0000256" key="7">
    <source>
        <dbReference type="ARBA" id="ARBA00023295"/>
    </source>
</evidence>
<dbReference type="PROSITE" id="PS00655">
    <property type="entry name" value="GLYCOSYL_HYDROL_F6_1"/>
    <property type="match status" value="1"/>
</dbReference>
<feature type="binding site" evidence="10">
    <location>
        <position position="303"/>
    </location>
    <ligand>
        <name>substrate</name>
    </ligand>
</feature>
<organism evidence="17 18">
    <name type="scientific">Fusarium acutatum</name>
    <dbReference type="NCBI Taxonomy" id="78861"/>
    <lineage>
        <taxon>Eukaryota</taxon>
        <taxon>Fungi</taxon>
        <taxon>Dikarya</taxon>
        <taxon>Ascomycota</taxon>
        <taxon>Pezizomycotina</taxon>
        <taxon>Sordariomycetes</taxon>
        <taxon>Hypocreomycetidae</taxon>
        <taxon>Hypocreales</taxon>
        <taxon>Nectriaceae</taxon>
        <taxon>Fusarium</taxon>
        <taxon>Fusarium fujikuroi species complex</taxon>
    </lineage>
</organism>
<evidence type="ECO:0000313" key="18">
    <source>
        <dbReference type="Proteomes" id="UP000536711"/>
    </source>
</evidence>
<evidence type="ECO:0000256" key="12">
    <source>
        <dbReference type="PROSITE-ProRule" id="PRU10057"/>
    </source>
</evidence>
<feature type="active site" evidence="11">
    <location>
        <position position="212"/>
    </location>
</feature>
<evidence type="ECO:0000256" key="4">
    <source>
        <dbReference type="ARBA" id="ARBA00023157"/>
    </source>
</evidence>
<dbReference type="GO" id="GO:0030245">
    <property type="term" value="P:cellulose catabolic process"/>
    <property type="evidence" value="ECO:0007669"/>
    <property type="project" value="UniProtKB-KW"/>
</dbReference>
<dbReference type="OrthoDB" id="64893at2759"/>
<dbReference type="Gene3D" id="3.20.20.40">
    <property type="entry name" value="1, 4-beta cellobiohydrolase"/>
    <property type="match status" value="1"/>
</dbReference>
<evidence type="ECO:0000256" key="9">
    <source>
        <dbReference type="PIRSR" id="PIRSR001100-1"/>
    </source>
</evidence>
<dbReference type="PANTHER" id="PTHR34876:SF4">
    <property type="entry name" value="1,4-BETA-D-GLUCAN CELLOBIOHYDROLASE C-RELATED"/>
    <property type="match status" value="1"/>
</dbReference>
<dbReference type="PIRSF" id="PIRSF001100">
    <property type="entry name" value="Beta_cellobiohydrolase"/>
    <property type="match status" value="1"/>
</dbReference>
<keyword evidence="1 15" id="KW-0732">Signal</keyword>
<evidence type="ECO:0000256" key="8">
    <source>
        <dbReference type="ARBA" id="ARBA00023326"/>
    </source>
</evidence>
<dbReference type="EMBL" id="JAADJF010000141">
    <property type="protein sequence ID" value="KAF4436709.1"/>
    <property type="molecule type" value="Genomic_DNA"/>
</dbReference>
<dbReference type="EC" id="3.2.1.-" evidence="13"/>
<evidence type="ECO:0000256" key="15">
    <source>
        <dbReference type="SAM" id="SignalP"/>
    </source>
</evidence>
<keyword evidence="5" id="KW-0325">Glycoprotein</keyword>
<evidence type="ECO:0000256" key="13">
    <source>
        <dbReference type="RuleBase" id="RU361186"/>
    </source>
</evidence>
<dbReference type="GO" id="GO:0005576">
    <property type="term" value="C:extracellular region"/>
    <property type="evidence" value="ECO:0007669"/>
    <property type="project" value="InterPro"/>
</dbReference>
<dbReference type="GO" id="GO:0004553">
    <property type="term" value="F:hydrolase activity, hydrolyzing O-glycosyl compounds"/>
    <property type="evidence" value="ECO:0007669"/>
    <property type="project" value="InterPro"/>
</dbReference>
<dbReference type="InterPro" id="IPR016288">
    <property type="entry name" value="Beta_cellobiohydrolase"/>
</dbReference>
<dbReference type="PROSITE" id="PS51164">
    <property type="entry name" value="CBM1_2"/>
    <property type="match status" value="1"/>
</dbReference>
<dbReference type="SUPFAM" id="SSF57180">
    <property type="entry name" value="Cellulose-binding domain"/>
    <property type="match status" value="1"/>
</dbReference>
<feature type="binding site" evidence="10">
    <location>
        <position position="432"/>
    </location>
    <ligand>
        <name>substrate</name>
    </ligand>
</feature>
<feature type="active site" description="Proton acceptor" evidence="9">
    <location>
        <position position="438"/>
    </location>
</feature>
<feature type="binding site" evidence="10">
    <location>
        <position position="342"/>
    </location>
    <ligand>
        <name>substrate</name>
    </ligand>
</feature>
<dbReference type="InterPro" id="IPR000254">
    <property type="entry name" value="CBD"/>
</dbReference>
<proteinExistence type="inferred from homology"/>
<evidence type="ECO:0000256" key="11">
    <source>
        <dbReference type="PROSITE-ProRule" id="PRU10056"/>
    </source>
</evidence>